<dbReference type="Proteomes" id="UP000766246">
    <property type="component" value="Unassembled WGS sequence"/>
</dbReference>
<proteinExistence type="predicted"/>
<dbReference type="Gene3D" id="3.40.630.30">
    <property type="match status" value="1"/>
</dbReference>
<reference evidence="2" key="1">
    <citation type="submission" date="2019-04" db="EMBL/GenBank/DDBJ databases">
        <title>Evolution of Biomass-Degrading Anaerobic Consortia Revealed by Metagenomics.</title>
        <authorList>
            <person name="Peng X."/>
        </authorList>
    </citation>
    <scope>NUCLEOTIDE SEQUENCE</scope>
    <source>
        <strain evidence="2">SIG311</strain>
    </source>
</reference>
<evidence type="ECO:0000313" key="2">
    <source>
        <dbReference type="EMBL" id="MBE5918251.1"/>
    </source>
</evidence>
<dbReference type="EMBL" id="SVER01000001">
    <property type="protein sequence ID" value="MBE5918251.1"/>
    <property type="molecule type" value="Genomic_DNA"/>
</dbReference>
<dbReference type="InterPro" id="IPR000182">
    <property type="entry name" value="GNAT_dom"/>
</dbReference>
<dbReference type="CDD" id="cd04301">
    <property type="entry name" value="NAT_SF"/>
    <property type="match status" value="1"/>
</dbReference>
<dbReference type="AlphaFoldDB" id="A0A927U4S3"/>
<dbReference type="GO" id="GO:0016747">
    <property type="term" value="F:acyltransferase activity, transferring groups other than amino-acyl groups"/>
    <property type="evidence" value="ECO:0007669"/>
    <property type="project" value="InterPro"/>
</dbReference>
<evidence type="ECO:0000259" key="1">
    <source>
        <dbReference type="PROSITE" id="PS51186"/>
    </source>
</evidence>
<evidence type="ECO:0000313" key="3">
    <source>
        <dbReference type="Proteomes" id="UP000766246"/>
    </source>
</evidence>
<gene>
    <name evidence="2" type="ORF">E7272_00250</name>
</gene>
<feature type="domain" description="N-acetyltransferase" evidence="1">
    <location>
        <begin position="1"/>
        <end position="131"/>
    </location>
</feature>
<dbReference type="Pfam" id="PF00583">
    <property type="entry name" value="Acetyltransf_1"/>
    <property type="match status" value="1"/>
</dbReference>
<dbReference type="SUPFAM" id="SSF55729">
    <property type="entry name" value="Acyl-CoA N-acyltransferases (Nat)"/>
    <property type="match status" value="1"/>
</dbReference>
<sequence>MRLTRITAKNQRAFMHLLPDESIVTQQGCYSIGVVKDNKPCGVVTFGLGDVVADIEWLYVSEDARRQGVGRLLLDGVRGAIDKTNLMGLSASYEDGQPELDAFFEALGYGVFGGESYYSLALKDIMASPAAKKAMDVKVTVDIMPVSSMTRLQRNQFYTFLNKHVGDEIRSLNYSDEYSLCAWKKNELLGCLIAFKVDESIVQLDLLITAEDSGLSSIYLLKEFIGIISKTMKPDTVIRFVAVNDGIIPFVNKVTGIDEKTLYRGRLKEALLAL</sequence>
<organism evidence="2 3">
    <name type="scientific">Pseudobutyrivibrio ruminis</name>
    <dbReference type="NCBI Taxonomy" id="46206"/>
    <lineage>
        <taxon>Bacteria</taxon>
        <taxon>Bacillati</taxon>
        <taxon>Bacillota</taxon>
        <taxon>Clostridia</taxon>
        <taxon>Lachnospirales</taxon>
        <taxon>Lachnospiraceae</taxon>
        <taxon>Pseudobutyrivibrio</taxon>
    </lineage>
</organism>
<dbReference type="PROSITE" id="PS51186">
    <property type="entry name" value="GNAT"/>
    <property type="match status" value="1"/>
</dbReference>
<accession>A0A927U4S3</accession>
<protein>
    <submittedName>
        <fullName evidence="2">GNAT family N-acetyltransferase</fullName>
    </submittedName>
</protein>
<name>A0A927U4S3_9FIRM</name>
<comment type="caution">
    <text evidence="2">The sequence shown here is derived from an EMBL/GenBank/DDBJ whole genome shotgun (WGS) entry which is preliminary data.</text>
</comment>
<dbReference type="InterPro" id="IPR016181">
    <property type="entry name" value="Acyl_CoA_acyltransferase"/>
</dbReference>